<accession>A0A0H5RXM1</accession>
<dbReference type="OrthoDB" id="4759936at2"/>
<reference evidence="3" key="1">
    <citation type="submission" date="2015-07" db="EMBL/GenBank/DDBJ databases">
        <authorList>
            <person name="Urmite Genomes"/>
        </authorList>
    </citation>
    <scope>NUCLEOTIDE SEQUENCE [LARGE SCALE GENOMIC DNA]</scope>
    <source>
        <strain evidence="3">type strain: ATCC 49404</strain>
    </source>
</reference>
<protein>
    <submittedName>
        <fullName evidence="2">Dihydrodipicolinate reductase-like protein</fullName>
    </submittedName>
</protein>
<gene>
    <name evidence="2" type="ORF">BN2156_05583</name>
</gene>
<dbReference type="AlphaFoldDB" id="A0A0H5RXM1"/>
<dbReference type="EMBL" id="CWKH01000003">
    <property type="protein sequence ID" value="CRZ18678.1"/>
    <property type="molecule type" value="Genomic_DNA"/>
</dbReference>
<proteinExistence type="predicted"/>
<dbReference type="Pfam" id="PF19328">
    <property type="entry name" value="DAP_DH_C"/>
    <property type="match status" value="1"/>
</dbReference>
<name>A0A0H5RXM1_9MYCO</name>
<dbReference type="Proteomes" id="UP000199147">
    <property type="component" value="Unassembled WGS sequence"/>
</dbReference>
<dbReference type="RefSeq" id="WP_090518163.1">
    <property type="nucleotide sequence ID" value="NZ_CWKH01000003.1"/>
</dbReference>
<dbReference type="Gene3D" id="3.40.50.720">
    <property type="entry name" value="NAD(P)-binding Rossmann-like Domain"/>
    <property type="match status" value="1"/>
</dbReference>
<evidence type="ECO:0000259" key="1">
    <source>
        <dbReference type="Pfam" id="PF19328"/>
    </source>
</evidence>
<dbReference type="InterPro" id="IPR036291">
    <property type="entry name" value="NAD(P)-bd_dom_sf"/>
</dbReference>
<keyword evidence="3" id="KW-1185">Reference proteome</keyword>
<sequence>MTYRVVQWTTGNVGRKSVHAIVANADLELVGCYAWAPDKVGKDVGDLCGIEPLGVAATDDADALLALQPDCVVYNPMFADVDVLVRILGAGINVVTTSEFINGHGLGKGRDRVIDACERGGSTIFGSGINPGFIQLFAVVTAGISDRIDRISILESFDTTIYNSPATEIPMGFGYPIDHPDLPAITEKGSGIFREAVQLVAGDLGVELDGIRCDPSYSQTTEDLDLPGDWTIAAGCVAGIDVRWIGTAGGRDVIEIRGVWTKGQSLEPAWSTTFGYTVTVEGRPTIKSTLSFEPPPDFVAETIEDFIMLGLTITAMPAITAIPTVVAAPPGIATYNDLPLLLPRGVLNV</sequence>
<dbReference type="CDD" id="cd24146">
    <property type="entry name" value="nat-AmDH_N_like"/>
    <property type="match status" value="1"/>
</dbReference>
<organism evidence="2 3">
    <name type="scientific">Mycolicibacterium neworleansense</name>
    <dbReference type="NCBI Taxonomy" id="146018"/>
    <lineage>
        <taxon>Bacteria</taxon>
        <taxon>Bacillati</taxon>
        <taxon>Actinomycetota</taxon>
        <taxon>Actinomycetes</taxon>
        <taxon>Mycobacteriales</taxon>
        <taxon>Mycobacteriaceae</taxon>
        <taxon>Mycolicibacterium</taxon>
    </lineage>
</organism>
<evidence type="ECO:0000313" key="3">
    <source>
        <dbReference type="Proteomes" id="UP000199147"/>
    </source>
</evidence>
<evidence type="ECO:0000313" key="2">
    <source>
        <dbReference type="EMBL" id="CRZ18678.1"/>
    </source>
</evidence>
<dbReference type="SUPFAM" id="SSF51735">
    <property type="entry name" value="NAD(P)-binding Rossmann-fold domains"/>
    <property type="match status" value="1"/>
</dbReference>
<dbReference type="InterPro" id="IPR045760">
    <property type="entry name" value="DAP_DH_C"/>
</dbReference>
<dbReference type="STRING" id="146018.BN2156_05583"/>
<feature type="domain" description="2,4-diaminopentanoate dehydrogenase C-terminal" evidence="1">
    <location>
        <begin position="193"/>
        <end position="340"/>
    </location>
</feature>